<feature type="chain" id="PRO_5020637543" evidence="1">
    <location>
        <begin position="21"/>
        <end position="413"/>
    </location>
</feature>
<evidence type="ECO:0000313" key="3">
    <source>
        <dbReference type="EMBL" id="TGY92377.1"/>
    </source>
</evidence>
<dbReference type="PANTHER" id="PTHR33987">
    <property type="entry name" value="CALCINEURIN-LIKE METALLO-PHOSPHOESTERASE SUPERFAMILY PROTEIN"/>
    <property type="match status" value="1"/>
</dbReference>
<sequence length="413" mass="45368">MRLTLSLSACALALGLAACADPAAREASQAEAGSAAPASQGGADLDAAAIAEPAAPPRTVVEALAPYYAQLEYIAPIAPEGPPLPSQDQALTRIAFGSCNTSEREIPILDTIAAEDTELFMYIGDNVYGDAYSWNPDLVELREAYHMLANRPEFQRLRSSVPMMATWDDHDYGLNDAGAVFPYKGFAETLFEDFWRVPQDDARRQREGIYTAQTFGPEGQRVQIILLDTRYFRGELTPTDERGAPGRERYIPSEDESQTMLGETQWAWLETELRKPADLRLLVSSIQVHADGHGWEAWRTLPHERERLYALIGETGANGVVILSGDRHSSGLYVRDDVAPYPLYEITSSSLNLAFAAENDEPGPHRIGDMYAPENYGMIEIDWQAGSLSLDIRGSDGETVRTVSVPLGELAID</sequence>
<dbReference type="PANTHER" id="PTHR33987:SF1">
    <property type="entry name" value="CALCINEURIN-LIKE METALLO-PHOSPHOESTERASE SUPERFAMILY PROTEIN"/>
    <property type="match status" value="1"/>
</dbReference>
<evidence type="ECO:0000313" key="4">
    <source>
        <dbReference type="Proteomes" id="UP000305451"/>
    </source>
</evidence>
<feature type="signal peptide" evidence="1">
    <location>
        <begin position="1"/>
        <end position="20"/>
    </location>
</feature>
<name>A0A4S2H947_9PROT</name>
<keyword evidence="1" id="KW-0732">Signal</keyword>
<dbReference type="RefSeq" id="WP_135945511.1">
    <property type="nucleotide sequence ID" value="NZ_BMEI01000003.1"/>
</dbReference>
<dbReference type="OrthoDB" id="327733at2"/>
<accession>A0A4S2H947</accession>
<proteinExistence type="predicted"/>
<dbReference type="Proteomes" id="UP000305451">
    <property type="component" value="Unassembled WGS sequence"/>
</dbReference>
<dbReference type="InterPro" id="IPR038607">
    <property type="entry name" value="PhoD-like_sf"/>
</dbReference>
<dbReference type="Gene3D" id="3.60.21.70">
    <property type="entry name" value="PhoD-like phosphatase"/>
    <property type="match status" value="1"/>
</dbReference>
<reference evidence="3 4" key="1">
    <citation type="journal article" date="2013" name="Int. J. Syst. Evol. Microbiol.">
        <title>Marinicauda pacifica gen. nov., sp. nov., a prosthecate alphaproteobacterium of the family Hyphomonadaceae isolated from deep seawater.</title>
        <authorList>
            <person name="Zhang X.Y."/>
            <person name="Li G.W."/>
            <person name="Wang C.S."/>
            <person name="Zhang Y.J."/>
            <person name="Xu X.W."/>
            <person name="Li H."/>
            <person name="Liu A."/>
            <person name="Liu C."/>
            <person name="Xie B.B."/>
            <person name="Qin Q.L."/>
            <person name="Xu Z."/>
            <person name="Chen X.L."/>
            <person name="Zhou B.C."/>
            <person name="Zhang Y.Z."/>
        </authorList>
    </citation>
    <scope>NUCLEOTIDE SEQUENCE [LARGE SCALE GENOMIC DNA]</scope>
    <source>
        <strain evidence="3 4">P-1 km-3</strain>
    </source>
</reference>
<dbReference type="PROSITE" id="PS51257">
    <property type="entry name" value="PROKAR_LIPOPROTEIN"/>
    <property type="match status" value="1"/>
</dbReference>
<comment type="caution">
    <text evidence="3">The sequence shown here is derived from an EMBL/GenBank/DDBJ whole genome shotgun (WGS) entry which is preliminary data.</text>
</comment>
<protein>
    <submittedName>
        <fullName evidence="3">Alkaline phosphatase family protein</fullName>
    </submittedName>
</protein>
<dbReference type="InterPro" id="IPR018946">
    <property type="entry name" value="PhoD-like_MPP"/>
</dbReference>
<gene>
    <name evidence="3" type="ORF">E5162_12080</name>
</gene>
<dbReference type="AlphaFoldDB" id="A0A4S2H947"/>
<organism evidence="3 4">
    <name type="scientific">Marinicauda pacifica</name>
    <dbReference type="NCBI Taxonomy" id="1133559"/>
    <lineage>
        <taxon>Bacteria</taxon>
        <taxon>Pseudomonadati</taxon>
        <taxon>Pseudomonadota</taxon>
        <taxon>Alphaproteobacteria</taxon>
        <taxon>Maricaulales</taxon>
        <taxon>Maricaulaceae</taxon>
        <taxon>Marinicauda</taxon>
    </lineage>
</organism>
<dbReference type="CDD" id="cd07389">
    <property type="entry name" value="MPP_PhoD"/>
    <property type="match status" value="1"/>
</dbReference>
<evidence type="ECO:0000256" key="1">
    <source>
        <dbReference type="SAM" id="SignalP"/>
    </source>
</evidence>
<dbReference type="EMBL" id="SRXV01000003">
    <property type="protein sequence ID" value="TGY92377.1"/>
    <property type="molecule type" value="Genomic_DNA"/>
</dbReference>
<dbReference type="InterPro" id="IPR029052">
    <property type="entry name" value="Metallo-depent_PP-like"/>
</dbReference>
<evidence type="ECO:0000259" key="2">
    <source>
        <dbReference type="Pfam" id="PF09423"/>
    </source>
</evidence>
<feature type="domain" description="PhoD-like phosphatase metallophosphatase" evidence="2">
    <location>
        <begin position="204"/>
        <end position="353"/>
    </location>
</feature>
<dbReference type="Pfam" id="PF09423">
    <property type="entry name" value="PhoD"/>
    <property type="match status" value="1"/>
</dbReference>
<keyword evidence="4" id="KW-1185">Reference proteome</keyword>
<dbReference type="SUPFAM" id="SSF56300">
    <property type="entry name" value="Metallo-dependent phosphatases"/>
    <property type="match status" value="1"/>
</dbReference>